<dbReference type="InterPro" id="IPR020806">
    <property type="entry name" value="PKS_PP-bd"/>
</dbReference>
<dbReference type="SMART" id="SM01294">
    <property type="entry name" value="PKS_PP_betabranch"/>
    <property type="match status" value="1"/>
</dbReference>
<sequence>MTTRISGQTAYATELRGWLTARLAIYLARPESSIDHDTPLAHYGMDSVWALSLCGDLEEEKDLIVDPTLVWDHPTVTDIVAHLAPRPPAARAGDGQSRHPRGPASARAGKPAPRRAGGPVPEHRGGPHDAR</sequence>
<protein>
    <submittedName>
        <fullName evidence="5">Acyl carrier protein</fullName>
    </submittedName>
</protein>
<reference evidence="5 6" key="1">
    <citation type="submission" date="2024-06" db="EMBL/GenBank/DDBJ databases">
        <title>The Natural Products Discovery Center: Release of the First 8490 Sequenced Strains for Exploring Actinobacteria Biosynthetic Diversity.</title>
        <authorList>
            <person name="Kalkreuter E."/>
            <person name="Kautsar S.A."/>
            <person name="Yang D."/>
            <person name="Bader C.D."/>
            <person name="Teijaro C.N."/>
            <person name="Fluegel L."/>
            <person name="Davis C.M."/>
            <person name="Simpson J.R."/>
            <person name="Lauterbach L."/>
            <person name="Steele A.D."/>
            <person name="Gui C."/>
            <person name="Meng S."/>
            <person name="Li G."/>
            <person name="Viehrig K."/>
            <person name="Ye F."/>
            <person name="Su P."/>
            <person name="Kiefer A.F."/>
            <person name="Nichols A."/>
            <person name="Cepeda A.J."/>
            <person name="Yan W."/>
            <person name="Fan B."/>
            <person name="Jiang Y."/>
            <person name="Adhikari A."/>
            <person name="Zheng C.-J."/>
            <person name="Schuster L."/>
            <person name="Cowan T.M."/>
            <person name="Smanski M.J."/>
            <person name="Chevrette M.G."/>
            <person name="De Carvalho L.P.S."/>
            <person name="Shen B."/>
        </authorList>
    </citation>
    <scope>NUCLEOTIDE SEQUENCE [LARGE SCALE GENOMIC DNA]</scope>
    <source>
        <strain evidence="5 6">NPDC046838</strain>
    </source>
</reference>
<dbReference type="InterPro" id="IPR009081">
    <property type="entry name" value="PP-bd_ACP"/>
</dbReference>
<evidence type="ECO:0000259" key="4">
    <source>
        <dbReference type="PROSITE" id="PS50075"/>
    </source>
</evidence>
<accession>A0ABV3C0D5</accession>
<evidence type="ECO:0000256" key="2">
    <source>
        <dbReference type="ARBA" id="ARBA00022553"/>
    </source>
</evidence>
<keyword evidence="2" id="KW-0597">Phosphoprotein</keyword>
<name>A0ABV3C0D5_9ACTN</name>
<dbReference type="SMART" id="SM00823">
    <property type="entry name" value="PKS_PP"/>
    <property type="match status" value="1"/>
</dbReference>
<dbReference type="Proteomes" id="UP001551176">
    <property type="component" value="Unassembled WGS sequence"/>
</dbReference>
<dbReference type="SUPFAM" id="SSF47336">
    <property type="entry name" value="ACP-like"/>
    <property type="match status" value="1"/>
</dbReference>
<comment type="caution">
    <text evidence="5">The sequence shown here is derived from an EMBL/GenBank/DDBJ whole genome shotgun (WGS) entry which is preliminary data.</text>
</comment>
<feature type="region of interest" description="Disordered" evidence="3">
    <location>
        <begin position="82"/>
        <end position="131"/>
    </location>
</feature>
<dbReference type="InterPro" id="IPR036736">
    <property type="entry name" value="ACP-like_sf"/>
</dbReference>
<organism evidence="5 6">
    <name type="scientific">Streptomyces atriruber</name>
    <dbReference type="NCBI Taxonomy" id="545121"/>
    <lineage>
        <taxon>Bacteria</taxon>
        <taxon>Bacillati</taxon>
        <taxon>Actinomycetota</taxon>
        <taxon>Actinomycetes</taxon>
        <taxon>Kitasatosporales</taxon>
        <taxon>Streptomycetaceae</taxon>
        <taxon>Streptomyces</taxon>
    </lineage>
</organism>
<gene>
    <name evidence="5" type="ORF">ABZ921_36425</name>
</gene>
<dbReference type="RefSeq" id="WP_359357111.1">
    <property type="nucleotide sequence ID" value="NZ_JBEYXV010000024.1"/>
</dbReference>
<evidence type="ECO:0000313" key="5">
    <source>
        <dbReference type="EMBL" id="MEU6826130.1"/>
    </source>
</evidence>
<feature type="compositionally biased region" description="Low complexity" evidence="3">
    <location>
        <begin position="102"/>
        <end position="119"/>
    </location>
</feature>
<dbReference type="Pfam" id="PF00550">
    <property type="entry name" value="PP-binding"/>
    <property type="match status" value="1"/>
</dbReference>
<dbReference type="Gene3D" id="1.10.1200.10">
    <property type="entry name" value="ACP-like"/>
    <property type="match status" value="1"/>
</dbReference>
<feature type="domain" description="Carrier" evidence="4">
    <location>
        <begin position="10"/>
        <end position="87"/>
    </location>
</feature>
<dbReference type="PROSITE" id="PS50075">
    <property type="entry name" value="CARRIER"/>
    <property type="match status" value="1"/>
</dbReference>
<proteinExistence type="predicted"/>
<feature type="compositionally biased region" description="Basic and acidic residues" evidence="3">
    <location>
        <begin position="121"/>
        <end position="131"/>
    </location>
</feature>
<evidence type="ECO:0000313" key="6">
    <source>
        <dbReference type="Proteomes" id="UP001551176"/>
    </source>
</evidence>
<evidence type="ECO:0000256" key="3">
    <source>
        <dbReference type="SAM" id="MobiDB-lite"/>
    </source>
</evidence>
<keyword evidence="1" id="KW-0596">Phosphopantetheine</keyword>
<keyword evidence="6" id="KW-1185">Reference proteome</keyword>
<evidence type="ECO:0000256" key="1">
    <source>
        <dbReference type="ARBA" id="ARBA00022450"/>
    </source>
</evidence>
<dbReference type="EMBL" id="JBEYXV010000024">
    <property type="protein sequence ID" value="MEU6826130.1"/>
    <property type="molecule type" value="Genomic_DNA"/>
</dbReference>